<dbReference type="Proteomes" id="UP000000642">
    <property type="component" value="Chromosome"/>
</dbReference>
<proteinExistence type="predicted"/>
<feature type="region of interest" description="Disordered" evidence="1">
    <location>
        <begin position="168"/>
        <end position="194"/>
    </location>
</feature>
<organism evidence="3 4">
    <name type="scientific">Yersinia enterocolitica serotype O:8 / biotype 1B (strain NCTC 13174 / 8081)</name>
    <dbReference type="NCBI Taxonomy" id="393305"/>
    <lineage>
        <taxon>Bacteria</taxon>
        <taxon>Pseudomonadati</taxon>
        <taxon>Pseudomonadota</taxon>
        <taxon>Gammaproteobacteria</taxon>
        <taxon>Enterobacterales</taxon>
        <taxon>Yersiniaceae</taxon>
        <taxon>Yersinia</taxon>
    </lineage>
</organism>
<dbReference type="InterPro" id="IPR006497">
    <property type="entry name" value="Phage_lambda_VrpO_N"/>
</dbReference>
<dbReference type="HOGENOM" id="CLU_042916_0_0_6"/>
<dbReference type="Pfam" id="PF04492">
    <property type="entry name" value="Phage_rep_O"/>
    <property type="match status" value="1"/>
</dbReference>
<name>A1JR55_YERE8</name>
<gene>
    <name evidence="3" type="ordered locus">YE2346</name>
</gene>
<dbReference type="OrthoDB" id="5675294at2"/>
<reference evidence="3 4" key="1">
    <citation type="journal article" date="2006" name="PLoS Genet.">
        <title>The complete genome sequence and comparative genome analysis of the high pathogenicity Yersinia enterocolitica strain 8081.</title>
        <authorList>
            <person name="Thomson N.R."/>
            <person name="Howard S."/>
            <person name="Wren B.W."/>
            <person name="Holden M.T.G."/>
            <person name="Crossman L."/>
            <person name="Challis G.L."/>
            <person name="Churcher C."/>
            <person name="Mungall K."/>
            <person name="Brooks K."/>
            <person name="Chillingworth T."/>
            <person name="Feltwell T."/>
            <person name="Abdellah Z."/>
            <person name="Hauser H."/>
            <person name="Jagels K."/>
            <person name="Maddison M."/>
            <person name="Moule S."/>
            <person name="Sanders M."/>
            <person name="Whitehead S."/>
            <person name="Quail M.A."/>
            <person name="Dougan G."/>
            <person name="Parkhill J."/>
            <person name="Prentice M.B."/>
        </authorList>
    </citation>
    <scope>NUCLEOTIDE SEQUENCE [LARGE SCALE GENOMIC DNA]</scope>
    <source>
        <strain evidence="4">NCTC 13174 / 8081</strain>
    </source>
</reference>
<evidence type="ECO:0000259" key="2">
    <source>
        <dbReference type="Pfam" id="PF04492"/>
    </source>
</evidence>
<feature type="domain" description="Bacteriophage lambda Replication protein O N-terminal" evidence="2">
    <location>
        <begin position="19"/>
        <end position="127"/>
    </location>
</feature>
<dbReference type="KEGG" id="yen:YE2346"/>
<dbReference type="eggNOG" id="COG3756">
    <property type="taxonomic scope" value="Bacteria"/>
</dbReference>
<feature type="region of interest" description="Disordered" evidence="1">
    <location>
        <begin position="143"/>
        <end position="162"/>
    </location>
</feature>
<evidence type="ECO:0000313" key="3">
    <source>
        <dbReference type="EMBL" id="CAL12399.1"/>
    </source>
</evidence>
<keyword evidence="3" id="KW-0238">DNA-binding</keyword>
<dbReference type="EMBL" id="AM286415">
    <property type="protein sequence ID" value="CAL12399.1"/>
    <property type="molecule type" value="Genomic_DNA"/>
</dbReference>
<evidence type="ECO:0000313" key="4">
    <source>
        <dbReference type="Proteomes" id="UP000000642"/>
    </source>
</evidence>
<evidence type="ECO:0000256" key="1">
    <source>
        <dbReference type="SAM" id="MobiDB-lite"/>
    </source>
</evidence>
<dbReference type="PATRIC" id="fig|393305.7.peg.2499"/>
<dbReference type="GO" id="GO:0006260">
    <property type="term" value="P:DNA replication"/>
    <property type="evidence" value="ECO:0007669"/>
    <property type="project" value="InterPro"/>
</dbReference>
<dbReference type="GO" id="GO:0003677">
    <property type="term" value="F:DNA binding"/>
    <property type="evidence" value="ECO:0007669"/>
    <property type="project" value="UniProtKB-KW"/>
</dbReference>
<dbReference type="AlphaFoldDB" id="A1JR55"/>
<sequence length="299" mass="34014">MSTAKFYDLSAERERRSNRMENQKLGYVPLYRSIKKKPWAKDVFLRTLWDNLLLDAARKPFTANFKGHQWNLQPGQLVVTSDDLGLAMCDRKGVPTSRHAVERMLAFFEKEGMISVVGERRKGTLITIINYAEYAEKIDDSPAHNSAHISEHNKPSNGVALSGGAAHISEHRSAHHEQEGNNKNINTNPLNPPKGKVKGFDPLAVEIPEWLSKQSWIEWVSYRSQSKKPIKSMLTVTKAFNLLKECFDEGHDPSAVIDASIANSYQGLFKPKYPISQQTQVANNQTHWNDREAWEKEFI</sequence>
<accession>A1JR55</accession>
<feature type="compositionally biased region" description="Basic and acidic residues" evidence="1">
    <location>
        <begin position="168"/>
        <end position="180"/>
    </location>
</feature>
<protein>
    <submittedName>
        <fullName evidence="3">DNA-binding phage protein</fullName>
    </submittedName>
</protein>